<dbReference type="EMBL" id="JAROCG010000001">
    <property type="protein sequence ID" value="MDN4611641.1"/>
    <property type="molecule type" value="Genomic_DNA"/>
</dbReference>
<dbReference type="EC" id="2.3.1.-" evidence="2"/>
<sequence length="176" mass="18362">MSTADRPAIQTVIIRPERPGDAEAIHALTREAFTGKSFSSGTEAAIVRSLRASGDLALSLVAESSGSIIGHVAFSPVGITGSSGDWFGLGPISVSPERQRGGVGRRLVCRGLGFLQRRGAEGCALIGDPEVYGRLGFRSGGLLYQGVDEALVQYVVLNGAPFPAGTLTFLPAFDEE</sequence>
<dbReference type="CDD" id="cd04301">
    <property type="entry name" value="NAT_SF"/>
    <property type="match status" value="1"/>
</dbReference>
<reference evidence="2" key="1">
    <citation type="submission" date="2023-06" db="EMBL/GenBank/DDBJ databases">
        <title>MT1 and MT2 Draft Genomes of Novel Species.</title>
        <authorList>
            <person name="Venkateswaran K."/>
        </authorList>
    </citation>
    <scope>NUCLEOTIDE SEQUENCE</scope>
    <source>
        <strain evidence="2">IIF3SC-B10</strain>
    </source>
</reference>
<dbReference type="GO" id="GO:0016746">
    <property type="term" value="F:acyltransferase activity"/>
    <property type="evidence" value="ECO:0007669"/>
    <property type="project" value="UniProtKB-KW"/>
</dbReference>
<evidence type="ECO:0000259" key="1">
    <source>
        <dbReference type="PROSITE" id="PS51186"/>
    </source>
</evidence>
<keyword evidence="3" id="KW-1185">Reference proteome</keyword>
<dbReference type="Proteomes" id="UP001174209">
    <property type="component" value="Unassembled WGS sequence"/>
</dbReference>
<gene>
    <name evidence="2" type="ORF">P5G52_12285</name>
</gene>
<evidence type="ECO:0000313" key="3">
    <source>
        <dbReference type="Proteomes" id="UP001174209"/>
    </source>
</evidence>
<name>A0ABT8K4C4_9MICC</name>
<feature type="domain" description="N-acetyltransferase" evidence="1">
    <location>
        <begin position="12"/>
        <end position="158"/>
    </location>
</feature>
<dbReference type="InterPro" id="IPR000182">
    <property type="entry name" value="GNAT_dom"/>
</dbReference>
<comment type="caution">
    <text evidence="2">The sequence shown here is derived from an EMBL/GenBank/DDBJ whole genome shotgun (WGS) entry which is preliminary data.</text>
</comment>
<proteinExistence type="predicted"/>
<dbReference type="RefSeq" id="WP_301227745.1">
    <property type="nucleotide sequence ID" value="NZ_JAROCG010000001.1"/>
</dbReference>
<dbReference type="Pfam" id="PF00583">
    <property type="entry name" value="Acetyltransf_1"/>
    <property type="match status" value="1"/>
</dbReference>
<dbReference type="Gene3D" id="3.40.630.30">
    <property type="match status" value="1"/>
</dbReference>
<keyword evidence="2" id="KW-0808">Transferase</keyword>
<dbReference type="SUPFAM" id="SSF55729">
    <property type="entry name" value="Acyl-CoA N-acyltransferases (Nat)"/>
    <property type="match status" value="1"/>
</dbReference>
<keyword evidence="2" id="KW-0012">Acyltransferase</keyword>
<protein>
    <submittedName>
        <fullName evidence="2">N-acetyltransferase</fullName>
        <ecNumber evidence="2">2.3.1.-</ecNumber>
    </submittedName>
</protein>
<accession>A0ABT8K4C4</accession>
<dbReference type="InterPro" id="IPR016181">
    <property type="entry name" value="Acyl_CoA_acyltransferase"/>
</dbReference>
<organism evidence="2 3">
    <name type="scientific">Arthrobacter burdickii</name>
    <dbReference type="NCBI Taxonomy" id="3035920"/>
    <lineage>
        <taxon>Bacteria</taxon>
        <taxon>Bacillati</taxon>
        <taxon>Actinomycetota</taxon>
        <taxon>Actinomycetes</taxon>
        <taxon>Micrococcales</taxon>
        <taxon>Micrococcaceae</taxon>
        <taxon>Arthrobacter</taxon>
    </lineage>
</organism>
<dbReference type="PROSITE" id="PS51186">
    <property type="entry name" value="GNAT"/>
    <property type="match status" value="1"/>
</dbReference>
<evidence type="ECO:0000313" key="2">
    <source>
        <dbReference type="EMBL" id="MDN4611641.1"/>
    </source>
</evidence>